<sequence length="117" mass="12982">MRIRIINQLVRVHRKEKYGIKKRSRGRQWGPRQPPLFRHQSNAAWWCSHATAFGRGEGKDGRNGGDGGGLHIHARYHHPLSPPRLPHGGSGGGCYLAGCLEWRLWWLGGCGVDGVAG</sequence>
<evidence type="ECO:0000313" key="2">
    <source>
        <dbReference type="Proteomes" id="UP001292094"/>
    </source>
</evidence>
<comment type="caution">
    <text evidence="1">The sequence shown here is derived from an EMBL/GenBank/DDBJ whole genome shotgun (WGS) entry which is preliminary data.</text>
</comment>
<dbReference type="Proteomes" id="UP001292094">
    <property type="component" value="Unassembled WGS sequence"/>
</dbReference>
<proteinExistence type="predicted"/>
<protein>
    <submittedName>
        <fullName evidence="1">Uncharacterized protein</fullName>
    </submittedName>
</protein>
<reference evidence="1" key="1">
    <citation type="submission" date="2023-11" db="EMBL/GenBank/DDBJ databases">
        <title>Genome assemblies of two species of porcelain crab, Petrolisthes cinctipes and Petrolisthes manimaculis (Anomura: Porcellanidae).</title>
        <authorList>
            <person name="Angst P."/>
        </authorList>
    </citation>
    <scope>NUCLEOTIDE SEQUENCE</scope>
    <source>
        <strain evidence="1">PB745_02</strain>
        <tissue evidence="1">Gill</tissue>
    </source>
</reference>
<gene>
    <name evidence="1" type="ORF">Pmani_026506</name>
</gene>
<name>A0AAE1P5X5_9EUCA</name>
<evidence type="ECO:0000313" key="1">
    <source>
        <dbReference type="EMBL" id="KAK4301345.1"/>
    </source>
</evidence>
<dbReference type="AlphaFoldDB" id="A0AAE1P5X5"/>
<organism evidence="1 2">
    <name type="scientific">Petrolisthes manimaculis</name>
    <dbReference type="NCBI Taxonomy" id="1843537"/>
    <lineage>
        <taxon>Eukaryota</taxon>
        <taxon>Metazoa</taxon>
        <taxon>Ecdysozoa</taxon>
        <taxon>Arthropoda</taxon>
        <taxon>Crustacea</taxon>
        <taxon>Multicrustacea</taxon>
        <taxon>Malacostraca</taxon>
        <taxon>Eumalacostraca</taxon>
        <taxon>Eucarida</taxon>
        <taxon>Decapoda</taxon>
        <taxon>Pleocyemata</taxon>
        <taxon>Anomura</taxon>
        <taxon>Galatheoidea</taxon>
        <taxon>Porcellanidae</taxon>
        <taxon>Petrolisthes</taxon>
    </lineage>
</organism>
<keyword evidence="2" id="KW-1185">Reference proteome</keyword>
<accession>A0AAE1P5X5</accession>
<dbReference type="EMBL" id="JAWZYT010002884">
    <property type="protein sequence ID" value="KAK4301345.1"/>
    <property type="molecule type" value="Genomic_DNA"/>
</dbReference>